<keyword evidence="3 5" id="KW-0808">Transferase</keyword>
<dbReference type="EMBL" id="SORX01000004">
    <property type="protein sequence ID" value="TFE01706.1"/>
    <property type="molecule type" value="Genomic_DNA"/>
</dbReference>
<dbReference type="SUPFAM" id="SSF53448">
    <property type="entry name" value="Nucleotide-diphospho-sugar transferases"/>
    <property type="match status" value="1"/>
</dbReference>
<dbReference type="PANTHER" id="PTHR22916:SF51">
    <property type="entry name" value="GLYCOSYLTRANSFERASE EPSH-RELATED"/>
    <property type="match status" value="1"/>
</dbReference>
<evidence type="ECO:0000313" key="5">
    <source>
        <dbReference type="EMBL" id="TFE01706.1"/>
    </source>
</evidence>
<dbReference type="GO" id="GO:0016757">
    <property type="term" value="F:glycosyltransferase activity"/>
    <property type="evidence" value="ECO:0007669"/>
    <property type="project" value="UniProtKB-KW"/>
</dbReference>
<dbReference type="AlphaFoldDB" id="A0A4Y8LGC2"/>
<gene>
    <name evidence="5" type="ORF">E2626_09055</name>
</gene>
<dbReference type="Pfam" id="PF00535">
    <property type="entry name" value="Glycos_transf_2"/>
    <property type="match status" value="1"/>
</dbReference>
<sequence length="337" mass="39621">MKVSVIIPVYNVEKYLDECIKSVLKQDYHDMEILLINDGSTDNSLNICREYEQAYASVRVIDQPNKGLSGARNTGILEAKGKYLIFLDSDDYWGMNFMSELADRVIENPGLDYVFFRFKFYHQKKNKFDEPYYPLLRKKVKGKKGMEGLAYILEEMKHYNWFAWCGLVKRSFLLEHRLFFIEKVKYEDVFWTPNIFLNAEQIDFYDAPVYVYRLEREGQITSNLSFKNLSDSLTSAVYWNDQVEKENVSAALKEKLLINTTNRYFYALYFAGFLSEKEQAELIQMLKNHRHLTRYRSSGISTVSSFMCRTIGFKATTSIIKYSIMLKQKKNTSRLAV</sequence>
<evidence type="ECO:0000256" key="2">
    <source>
        <dbReference type="ARBA" id="ARBA00022676"/>
    </source>
</evidence>
<dbReference type="Gene3D" id="3.90.550.10">
    <property type="entry name" value="Spore Coat Polysaccharide Biosynthesis Protein SpsA, Chain A"/>
    <property type="match status" value="1"/>
</dbReference>
<name>A0A4Y8LGC2_9BACL</name>
<comment type="similarity">
    <text evidence="1">Belongs to the glycosyltransferase 2 family.</text>
</comment>
<feature type="domain" description="Glycosyltransferase 2-like" evidence="4">
    <location>
        <begin position="4"/>
        <end position="125"/>
    </location>
</feature>
<evidence type="ECO:0000313" key="6">
    <source>
        <dbReference type="Proteomes" id="UP000297776"/>
    </source>
</evidence>
<keyword evidence="6" id="KW-1185">Reference proteome</keyword>
<dbReference type="Proteomes" id="UP000297776">
    <property type="component" value="Unassembled WGS sequence"/>
</dbReference>
<evidence type="ECO:0000256" key="1">
    <source>
        <dbReference type="ARBA" id="ARBA00006739"/>
    </source>
</evidence>
<organism evidence="5 6">
    <name type="scientific">Jeotgalibacillus salarius</name>
    <dbReference type="NCBI Taxonomy" id="546023"/>
    <lineage>
        <taxon>Bacteria</taxon>
        <taxon>Bacillati</taxon>
        <taxon>Bacillota</taxon>
        <taxon>Bacilli</taxon>
        <taxon>Bacillales</taxon>
        <taxon>Caryophanaceae</taxon>
        <taxon>Jeotgalibacillus</taxon>
    </lineage>
</organism>
<proteinExistence type="inferred from homology"/>
<dbReference type="RefSeq" id="WP_134381421.1">
    <property type="nucleotide sequence ID" value="NZ_SORX01000004.1"/>
</dbReference>
<accession>A0A4Y8LGC2</accession>
<keyword evidence="2" id="KW-0328">Glycosyltransferase</keyword>
<evidence type="ECO:0000256" key="3">
    <source>
        <dbReference type="ARBA" id="ARBA00022679"/>
    </source>
</evidence>
<evidence type="ECO:0000259" key="4">
    <source>
        <dbReference type="Pfam" id="PF00535"/>
    </source>
</evidence>
<dbReference type="OrthoDB" id="396512at2"/>
<dbReference type="InterPro" id="IPR001173">
    <property type="entry name" value="Glyco_trans_2-like"/>
</dbReference>
<dbReference type="InterPro" id="IPR029044">
    <property type="entry name" value="Nucleotide-diphossugar_trans"/>
</dbReference>
<protein>
    <submittedName>
        <fullName evidence="5">Glycosyltransferase</fullName>
    </submittedName>
</protein>
<dbReference type="CDD" id="cd00761">
    <property type="entry name" value="Glyco_tranf_GTA_type"/>
    <property type="match status" value="1"/>
</dbReference>
<dbReference type="PANTHER" id="PTHR22916">
    <property type="entry name" value="GLYCOSYLTRANSFERASE"/>
    <property type="match status" value="1"/>
</dbReference>
<comment type="caution">
    <text evidence="5">The sequence shown here is derived from an EMBL/GenBank/DDBJ whole genome shotgun (WGS) entry which is preliminary data.</text>
</comment>
<reference evidence="5 6" key="1">
    <citation type="submission" date="2019-03" db="EMBL/GenBank/DDBJ databases">
        <authorList>
            <person name="Yang Y."/>
        </authorList>
    </citation>
    <scope>NUCLEOTIDE SEQUENCE [LARGE SCALE GENOMIC DNA]</scope>
    <source>
        <strain evidence="5 6">ASL-1</strain>
    </source>
</reference>